<dbReference type="RefSeq" id="WP_084566438.1">
    <property type="nucleotide sequence ID" value="NZ_FTOI01000003.1"/>
</dbReference>
<feature type="transmembrane region" description="Helical" evidence="1">
    <location>
        <begin position="12"/>
        <end position="32"/>
    </location>
</feature>
<feature type="transmembrane region" description="Helical" evidence="1">
    <location>
        <begin position="134"/>
        <end position="165"/>
    </location>
</feature>
<gene>
    <name evidence="2" type="ORF">SAMN05421789_10395</name>
</gene>
<sequence length="200" mass="23218">MRNLPDLLIKKVSKIITNFFNPITSLFIYFIYRNLQLHSFQETVSLFLPLFLCISLPIYLWIFWNVKKGNYTNMDVSNRNQRKSLYFVVGGTLLAYLLYDYWRNHTIDLVLLFVLFLLLAMQVSNYIIKSSMHTAFNIFAAALFFAISPMMGLIWFGIAIIVGITRIILKMHTIKEVFAGAAVSILVSFIYLYANIQIQS</sequence>
<organism evidence="2 3">
    <name type="scientific">Kaistella chaponensis</name>
    <dbReference type="NCBI Taxonomy" id="713588"/>
    <lineage>
        <taxon>Bacteria</taxon>
        <taxon>Pseudomonadati</taxon>
        <taxon>Bacteroidota</taxon>
        <taxon>Flavobacteriia</taxon>
        <taxon>Flavobacteriales</taxon>
        <taxon>Weeksellaceae</taxon>
        <taxon>Chryseobacterium group</taxon>
        <taxon>Kaistella</taxon>
    </lineage>
</organism>
<proteinExistence type="predicted"/>
<reference evidence="3" key="1">
    <citation type="submission" date="2017-01" db="EMBL/GenBank/DDBJ databases">
        <authorList>
            <person name="Varghese N."/>
            <person name="Submissions S."/>
        </authorList>
    </citation>
    <scope>NUCLEOTIDE SEQUENCE [LARGE SCALE GENOMIC DNA]</scope>
    <source>
        <strain evidence="3">DSM 23145</strain>
    </source>
</reference>
<dbReference type="SUPFAM" id="SSF48317">
    <property type="entry name" value="Acid phosphatase/Vanadium-dependent haloperoxidase"/>
    <property type="match status" value="1"/>
</dbReference>
<keyword evidence="1" id="KW-1133">Transmembrane helix</keyword>
<feature type="transmembrane region" description="Helical" evidence="1">
    <location>
        <begin position="44"/>
        <end position="64"/>
    </location>
</feature>
<feature type="transmembrane region" description="Helical" evidence="1">
    <location>
        <begin position="109"/>
        <end position="128"/>
    </location>
</feature>
<accession>A0A1N7KA30</accession>
<dbReference type="STRING" id="713588.SAMN05421789_10395"/>
<dbReference type="InterPro" id="IPR036938">
    <property type="entry name" value="PAP2/HPO_sf"/>
</dbReference>
<dbReference type="EMBL" id="FTOI01000003">
    <property type="protein sequence ID" value="SIS58441.1"/>
    <property type="molecule type" value="Genomic_DNA"/>
</dbReference>
<evidence type="ECO:0000256" key="1">
    <source>
        <dbReference type="SAM" id="Phobius"/>
    </source>
</evidence>
<feature type="transmembrane region" description="Helical" evidence="1">
    <location>
        <begin position="84"/>
        <end position="102"/>
    </location>
</feature>
<evidence type="ECO:0000313" key="2">
    <source>
        <dbReference type="EMBL" id="SIS58441.1"/>
    </source>
</evidence>
<dbReference type="CDD" id="cd01610">
    <property type="entry name" value="PAP2_like"/>
    <property type="match status" value="1"/>
</dbReference>
<dbReference type="Gene3D" id="1.20.144.10">
    <property type="entry name" value="Phosphatidic acid phosphatase type 2/haloperoxidase"/>
    <property type="match status" value="1"/>
</dbReference>
<dbReference type="AlphaFoldDB" id="A0A1N7KA30"/>
<keyword evidence="1" id="KW-0472">Membrane</keyword>
<name>A0A1N7KA30_9FLAO</name>
<dbReference type="OrthoDB" id="966117at2"/>
<feature type="transmembrane region" description="Helical" evidence="1">
    <location>
        <begin position="177"/>
        <end position="194"/>
    </location>
</feature>
<protein>
    <recommendedName>
        <fullName evidence="4">ABC transporter permease</fullName>
    </recommendedName>
</protein>
<dbReference type="Proteomes" id="UP000185839">
    <property type="component" value="Unassembled WGS sequence"/>
</dbReference>
<evidence type="ECO:0008006" key="4">
    <source>
        <dbReference type="Google" id="ProtNLM"/>
    </source>
</evidence>
<evidence type="ECO:0000313" key="3">
    <source>
        <dbReference type="Proteomes" id="UP000185839"/>
    </source>
</evidence>
<keyword evidence="1" id="KW-0812">Transmembrane</keyword>
<keyword evidence="3" id="KW-1185">Reference proteome</keyword>